<dbReference type="PANTHER" id="PTHR34386">
    <property type="entry name" value="GLUTAREDOXIN"/>
    <property type="match status" value="1"/>
</dbReference>
<dbReference type="Pfam" id="PF00462">
    <property type="entry name" value="Glutaredoxin"/>
    <property type="match status" value="1"/>
</dbReference>
<reference evidence="2 3" key="1">
    <citation type="journal article" date="2015" name="Proc. Natl. Acad. Sci. U.S.A.">
        <title>Cultivation of a human-associated TM7 phylotype reveals a reduced genome and epibiotic parasitic lifestyle.</title>
        <authorList>
            <person name="He X."/>
            <person name="McLean J.S."/>
            <person name="Edlund A."/>
            <person name="Yooseph S."/>
            <person name="Hall A.P."/>
            <person name="Liu S.Y."/>
            <person name="Dorrestein P.C."/>
            <person name="Esquenazi E."/>
            <person name="Hunter R.C."/>
            <person name="Cheng G."/>
            <person name="Nelson K.E."/>
            <person name="Lux R."/>
            <person name="Shi W."/>
        </authorList>
    </citation>
    <scope>NUCLEOTIDE SEQUENCE [LARGE SCALE GENOMIC DNA]</scope>
    <source>
        <strain evidence="2 3">TM7x</strain>
    </source>
</reference>
<keyword evidence="3" id="KW-1185">Reference proteome</keyword>
<dbReference type="InterPro" id="IPR051548">
    <property type="entry name" value="Grx-like_ET"/>
</dbReference>
<evidence type="ECO:0000259" key="1">
    <source>
        <dbReference type="Pfam" id="PF00462"/>
    </source>
</evidence>
<dbReference type="SUPFAM" id="SSF52833">
    <property type="entry name" value="Thioredoxin-like"/>
    <property type="match status" value="1"/>
</dbReference>
<proteinExistence type="predicted"/>
<dbReference type="GO" id="GO:0045454">
    <property type="term" value="P:cell redox homeostasis"/>
    <property type="evidence" value="ECO:0007669"/>
    <property type="project" value="TreeGrafter"/>
</dbReference>
<dbReference type="RefSeq" id="WP_039327189.1">
    <property type="nucleotide sequence ID" value="NZ_CP007496.1"/>
</dbReference>
<dbReference type="CDD" id="cd02976">
    <property type="entry name" value="NrdH"/>
    <property type="match status" value="1"/>
</dbReference>
<name>A0A6S4GPK3_9BACT</name>
<evidence type="ECO:0000313" key="3">
    <source>
        <dbReference type="Proteomes" id="UP000030902"/>
    </source>
</evidence>
<dbReference type="PROSITE" id="PS51354">
    <property type="entry name" value="GLUTAREDOXIN_2"/>
    <property type="match status" value="1"/>
</dbReference>
<accession>A0A6S4GPK3</accession>
<dbReference type="PANTHER" id="PTHR34386:SF1">
    <property type="entry name" value="GLUTAREDOXIN-LIKE PROTEIN NRDH"/>
    <property type="match status" value="1"/>
</dbReference>
<feature type="domain" description="Glutaredoxin" evidence="1">
    <location>
        <begin position="14"/>
        <end position="75"/>
    </location>
</feature>
<dbReference type="InterPro" id="IPR036249">
    <property type="entry name" value="Thioredoxin-like_sf"/>
</dbReference>
<sequence length="95" mass="10641">MSEDTTNNHQDTKVVVYSTSWCAFCHTEMEWLKKLGIDFVSKDIEADPSAKEELLNKNGGNFQGVPVTDINGELVLGFDRPKLQDLLRKNGLLAD</sequence>
<gene>
    <name evidence="2" type="ORF">TM7x_01420</name>
</gene>
<dbReference type="AlphaFoldDB" id="A0A6S4GPK3"/>
<dbReference type="Gene3D" id="3.40.30.10">
    <property type="entry name" value="Glutaredoxin"/>
    <property type="match status" value="1"/>
</dbReference>
<dbReference type="Proteomes" id="UP000030902">
    <property type="component" value="Chromosome"/>
</dbReference>
<dbReference type="KEGG" id="sox:TM7x_01420"/>
<dbReference type="InterPro" id="IPR002109">
    <property type="entry name" value="Glutaredoxin"/>
</dbReference>
<evidence type="ECO:0000313" key="2">
    <source>
        <dbReference type="EMBL" id="AJA06405.1"/>
    </source>
</evidence>
<dbReference type="EMBL" id="CP007496">
    <property type="protein sequence ID" value="AJA06405.1"/>
    <property type="molecule type" value="Genomic_DNA"/>
</dbReference>
<organism evidence="2 3">
    <name type="scientific">Candidatus Nanosynbacter lyticus</name>
    <dbReference type="NCBI Taxonomy" id="2093824"/>
    <lineage>
        <taxon>Bacteria</taxon>
        <taxon>Candidatus Saccharimonadota</taxon>
        <taxon>Candidatus Saccharimonadia</taxon>
        <taxon>Candidatus Nanosynbacterales</taxon>
        <taxon>Candidatus Nanosynbacteraceae</taxon>
        <taxon>Candidatus Nanosynbacter</taxon>
    </lineage>
</organism>
<protein>
    <submittedName>
        <fullName evidence="2">Glutaredoxin</fullName>
    </submittedName>
</protein>
<dbReference type="GO" id="GO:0009055">
    <property type="term" value="F:electron transfer activity"/>
    <property type="evidence" value="ECO:0007669"/>
    <property type="project" value="TreeGrafter"/>
</dbReference>